<evidence type="ECO:0000313" key="3">
    <source>
        <dbReference type="Proteomes" id="UP001165090"/>
    </source>
</evidence>
<keyword evidence="3" id="KW-1185">Reference proteome</keyword>
<feature type="non-terminal residue" evidence="2">
    <location>
        <position position="463"/>
    </location>
</feature>
<feature type="region of interest" description="Disordered" evidence="1">
    <location>
        <begin position="267"/>
        <end position="298"/>
    </location>
</feature>
<dbReference type="Proteomes" id="UP001165090">
    <property type="component" value="Unassembled WGS sequence"/>
</dbReference>
<gene>
    <name evidence="2" type="ORF">VaNZ11_011866</name>
</gene>
<sequence>ALARDLAVKIACVSYQSLRTAIEAYKDASVFGDGALRPATSEAVLTALRPVVRGVRTCRTTIALLNDAEADFQLQPTALVCSIRAVIWRALALVATVPLAPAQAAAFQQDLLQPPIFHKGFSDPTYGALMDLLLSEGLDFKVLNVWVQEALVNSDELAGKFALAPAVSYTAWRTAMLVLKDDELAGRVWSWRLDRGRLPLAVPAARLIRDQLPEYLLQQAFNYFAKNLPHKAIGDVLYYLAWCCRRDGLLSPVLATASATATTGAGAKSITSSAGSAPSFGNTSQGGEPTPAPLAGAAASHVGGGAGGRCLPWEAYVELVEVAVGQLVMASCDTAFLSANVAGMLAGIPQLSDGQLREISSRWQWVLGFKPPCQCRGQVSYDMRMISDSSDQYFRLAKVARDALDKQLLLGARILMVLAGYLARLLEEEDAGERCSSDASAAVTPTSILKEELFPFMEAPSSA</sequence>
<feature type="compositionally biased region" description="Low complexity" evidence="1">
    <location>
        <begin position="267"/>
        <end position="277"/>
    </location>
</feature>
<reference evidence="2 3" key="1">
    <citation type="journal article" date="2023" name="IScience">
        <title>Expanded male sex-determining region conserved during the evolution of homothallism in the green alga Volvox.</title>
        <authorList>
            <person name="Yamamoto K."/>
            <person name="Matsuzaki R."/>
            <person name="Mahakham W."/>
            <person name="Heman W."/>
            <person name="Sekimoto H."/>
            <person name="Kawachi M."/>
            <person name="Minakuchi Y."/>
            <person name="Toyoda A."/>
            <person name="Nozaki H."/>
        </authorList>
    </citation>
    <scope>NUCLEOTIDE SEQUENCE [LARGE SCALE GENOMIC DNA]</scope>
    <source>
        <strain evidence="2 3">NIES-4468</strain>
    </source>
</reference>
<proteinExistence type="predicted"/>
<organism evidence="2 3">
    <name type="scientific">Volvox africanus</name>
    <dbReference type="NCBI Taxonomy" id="51714"/>
    <lineage>
        <taxon>Eukaryota</taxon>
        <taxon>Viridiplantae</taxon>
        <taxon>Chlorophyta</taxon>
        <taxon>core chlorophytes</taxon>
        <taxon>Chlorophyceae</taxon>
        <taxon>CS clade</taxon>
        <taxon>Chlamydomonadales</taxon>
        <taxon>Volvocaceae</taxon>
        <taxon>Volvox</taxon>
    </lineage>
</organism>
<evidence type="ECO:0000256" key="1">
    <source>
        <dbReference type="SAM" id="MobiDB-lite"/>
    </source>
</evidence>
<feature type="non-terminal residue" evidence="2">
    <location>
        <position position="1"/>
    </location>
</feature>
<evidence type="ECO:0000313" key="2">
    <source>
        <dbReference type="EMBL" id="GLI67619.1"/>
    </source>
</evidence>
<dbReference type="EMBL" id="BSDZ01000078">
    <property type="protein sequence ID" value="GLI67619.1"/>
    <property type="molecule type" value="Genomic_DNA"/>
</dbReference>
<accession>A0ABQ5SCV3</accession>
<name>A0ABQ5SCV3_9CHLO</name>
<comment type="caution">
    <text evidence="2">The sequence shown here is derived from an EMBL/GenBank/DDBJ whole genome shotgun (WGS) entry which is preliminary data.</text>
</comment>
<protein>
    <submittedName>
        <fullName evidence="2">Uncharacterized protein</fullName>
    </submittedName>
</protein>